<evidence type="ECO:0000313" key="3">
    <source>
        <dbReference type="EMBL" id="MCL1144146.1"/>
    </source>
</evidence>
<accession>A0A9X1ZM58</accession>
<dbReference type="Pfam" id="PF13185">
    <property type="entry name" value="GAF_2"/>
    <property type="match status" value="1"/>
</dbReference>
<dbReference type="InterPro" id="IPR000160">
    <property type="entry name" value="GGDEF_dom"/>
</dbReference>
<dbReference type="SUPFAM" id="SSF141868">
    <property type="entry name" value="EAL domain-like"/>
    <property type="match status" value="1"/>
</dbReference>
<proteinExistence type="predicted"/>
<dbReference type="CDD" id="cd01949">
    <property type="entry name" value="GGDEF"/>
    <property type="match status" value="1"/>
</dbReference>
<dbReference type="AlphaFoldDB" id="A0A9X1ZM58"/>
<dbReference type="RefSeq" id="WP_248996815.1">
    <property type="nucleotide sequence ID" value="NZ_JAKIKP010000016.1"/>
</dbReference>
<dbReference type="InterPro" id="IPR052155">
    <property type="entry name" value="Biofilm_reg_signaling"/>
</dbReference>
<gene>
    <name evidence="3" type="ORF">L2672_15820</name>
</gene>
<dbReference type="SMART" id="SM00052">
    <property type="entry name" value="EAL"/>
    <property type="match status" value="1"/>
</dbReference>
<dbReference type="InterPro" id="IPR001633">
    <property type="entry name" value="EAL_dom"/>
</dbReference>
<keyword evidence="4" id="KW-1185">Reference proteome</keyword>
<evidence type="ECO:0000259" key="1">
    <source>
        <dbReference type="PROSITE" id="PS50883"/>
    </source>
</evidence>
<dbReference type="InterPro" id="IPR043128">
    <property type="entry name" value="Rev_trsase/Diguanyl_cyclase"/>
</dbReference>
<dbReference type="InterPro" id="IPR029016">
    <property type="entry name" value="GAF-like_dom_sf"/>
</dbReference>
<dbReference type="PANTHER" id="PTHR44757:SF2">
    <property type="entry name" value="BIOFILM ARCHITECTURE MAINTENANCE PROTEIN MBAA"/>
    <property type="match status" value="1"/>
</dbReference>
<dbReference type="InterPro" id="IPR035919">
    <property type="entry name" value="EAL_sf"/>
</dbReference>
<dbReference type="Gene3D" id="3.20.20.450">
    <property type="entry name" value="EAL domain"/>
    <property type="match status" value="1"/>
</dbReference>
<dbReference type="SUPFAM" id="SSF55785">
    <property type="entry name" value="PYP-like sensor domain (PAS domain)"/>
    <property type="match status" value="1"/>
</dbReference>
<evidence type="ECO:0000313" key="4">
    <source>
        <dbReference type="Proteomes" id="UP001139333"/>
    </source>
</evidence>
<dbReference type="SMART" id="SM00065">
    <property type="entry name" value="GAF"/>
    <property type="match status" value="1"/>
</dbReference>
<dbReference type="CDD" id="cd01948">
    <property type="entry name" value="EAL"/>
    <property type="match status" value="1"/>
</dbReference>
<dbReference type="PANTHER" id="PTHR44757">
    <property type="entry name" value="DIGUANYLATE CYCLASE DGCP"/>
    <property type="match status" value="1"/>
</dbReference>
<dbReference type="PROSITE" id="PS50887">
    <property type="entry name" value="GGDEF"/>
    <property type="match status" value="1"/>
</dbReference>
<organism evidence="3 4">
    <name type="scientific">Shewanella gaetbuli</name>
    <dbReference type="NCBI Taxonomy" id="220752"/>
    <lineage>
        <taxon>Bacteria</taxon>
        <taxon>Pseudomonadati</taxon>
        <taxon>Pseudomonadota</taxon>
        <taxon>Gammaproteobacteria</taxon>
        <taxon>Alteromonadales</taxon>
        <taxon>Shewanellaceae</taxon>
        <taxon>Shewanella</taxon>
    </lineage>
</organism>
<dbReference type="SUPFAM" id="SSF55073">
    <property type="entry name" value="Nucleotide cyclase"/>
    <property type="match status" value="1"/>
</dbReference>
<protein>
    <submittedName>
        <fullName evidence="3">GGDEF domain-containing protein</fullName>
    </submittedName>
</protein>
<reference evidence="3" key="1">
    <citation type="submission" date="2022-01" db="EMBL/GenBank/DDBJ databases">
        <title>Whole genome-based taxonomy of the Shewanellaceae.</title>
        <authorList>
            <person name="Martin-Rodriguez A.J."/>
        </authorList>
    </citation>
    <scope>NUCLEOTIDE SEQUENCE</scope>
    <source>
        <strain evidence="3">DSM 16422</strain>
    </source>
</reference>
<dbReference type="PROSITE" id="PS50883">
    <property type="entry name" value="EAL"/>
    <property type="match status" value="1"/>
</dbReference>
<dbReference type="EMBL" id="JAKIKP010000016">
    <property type="protein sequence ID" value="MCL1144146.1"/>
    <property type="molecule type" value="Genomic_DNA"/>
</dbReference>
<dbReference type="Gene3D" id="3.30.450.20">
    <property type="entry name" value="PAS domain"/>
    <property type="match status" value="1"/>
</dbReference>
<evidence type="ECO:0000259" key="2">
    <source>
        <dbReference type="PROSITE" id="PS50887"/>
    </source>
</evidence>
<dbReference type="SMART" id="SM00267">
    <property type="entry name" value="GGDEF"/>
    <property type="match status" value="1"/>
</dbReference>
<dbReference type="InterPro" id="IPR003018">
    <property type="entry name" value="GAF"/>
</dbReference>
<dbReference type="Proteomes" id="UP001139333">
    <property type="component" value="Unassembled WGS sequence"/>
</dbReference>
<dbReference type="SUPFAM" id="SSF55781">
    <property type="entry name" value="GAF domain-like"/>
    <property type="match status" value="1"/>
</dbReference>
<dbReference type="InterPro" id="IPR029787">
    <property type="entry name" value="Nucleotide_cyclase"/>
</dbReference>
<dbReference type="NCBIfam" id="TIGR00254">
    <property type="entry name" value="GGDEF"/>
    <property type="match status" value="1"/>
</dbReference>
<dbReference type="InterPro" id="IPR035965">
    <property type="entry name" value="PAS-like_dom_sf"/>
</dbReference>
<dbReference type="Gene3D" id="3.30.450.40">
    <property type="match status" value="1"/>
</dbReference>
<dbReference type="Pfam" id="PF00990">
    <property type="entry name" value="GGDEF"/>
    <property type="match status" value="1"/>
</dbReference>
<feature type="domain" description="GGDEF" evidence="2">
    <location>
        <begin position="347"/>
        <end position="480"/>
    </location>
</feature>
<sequence>MDLGKTMISADSSAASTFEYHSSIERYSTILNMVLKGLPLGEILHALVLIIEAQKIGTKASVLLLSDDGKQLLSGAAPNLPNDYNEAINGVYIGPNVGSCGTAAFIRQRVIVEDIASHPHWKDYKALPLKAGLMACWSEPIFDSASNVLGTFAMYYDTIKSPTSQDLDLIQEAARLASLAIERSRSLHLQRLTSKIFDSLPISLVITNDKNSVLTANPTFENSTDYFDKEKSFFDIKGYLSQSDPQLVSTLYQTIERGHSWKGMLKGVKTSTDIRDIELVVTVIKDNITQQNCYAWMITDTTASKMADKLIEFQTYYDQLTGLANRKLLFKQLEQQVAADENNDNAAPFCLMILDLDHFKQVNDTLGADHGDEVLKQVAKKITQVLPENSLPSRIAADEFAVILPGNITNDELSALALAVNGKLSEEMVVAKTIVSITSSIGFARYPADANTAEQLLNFASQAMYSAKSNGRNCFEYFNQTIQLETERTAKLHYHLKNAIILNELELYFQPIVDPNTTEINKAEALLRWHHDGQFISPDEFIPIAEKSGLIVEIGEWVRAEVVKMISAVQSLNKSICFSINVSTIEFCTNELQNRFLQSFEKVSQSSGLSDFPYHLVTLEITESLMMNQQQAVYDLLALLRKRGVNISIDDFGTGYSSLSYLVNFPVDQIKIDKAFIQQIETDERHKALIEAIVSMSNSLDLSLVAEGVETQEQLDFIKQLKIPAVQGYYYYKPMPTDEFLAIISQQE</sequence>
<name>A0A9X1ZM58_9GAMM</name>
<dbReference type="Gene3D" id="3.30.70.270">
    <property type="match status" value="1"/>
</dbReference>
<feature type="domain" description="EAL" evidence="1">
    <location>
        <begin position="489"/>
        <end position="748"/>
    </location>
</feature>
<comment type="caution">
    <text evidence="3">The sequence shown here is derived from an EMBL/GenBank/DDBJ whole genome shotgun (WGS) entry which is preliminary data.</text>
</comment>
<dbReference type="Pfam" id="PF00563">
    <property type="entry name" value="EAL"/>
    <property type="match status" value="1"/>
</dbReference>